<evidence type="ECO:0000313" key="10">
    <source>
        <dbReference type="EMBL" id="KAF9328912.1"/>
    </source>
</evidence>
<accession>A0A9P5SGK4</accession>
<dbReference type="GO" id="GO:0005637">
    <property type="term" value="C:nuclear inner membrane"/>
    <property type="evidence" value="ECO:0007669"/>
    <property type="project" value="UniProtKB-SubCell"/>
</dbReference>
<dbReference type="Pfam" id="PF09402">
    <property type="entry name" value="MSC"/>
    <property type="match status" value="1"/>
</dbReference>
<feature type="compositionally biased region" description="Low complexity" evidence="7">
    <location>
        <begin position="252"/>
        <end position="263"/>
    </location>
</feature>
<feature type="region of interest" description="Disordered" evidence="7">
    <location>
        <begin position="244"/>
        <end position="271"/>
    </location>
</feature>
<dbReference type="PANTHER" id="PTHR47808">
    <property type="entry name" value="INNER NUCLEAR MEMBRANE PROTEIN HEH2-RELATED"/>
    <property type="match status" value="1"/>
</dbReference>
<dbReference type="GO" id="GO:0034399">
    <property type="term" value="C:nuclear periphery"/>
    <property type="evidence" value="ECO:0007669"/>
    <property type="project" value="TreeGrafter"/>
</dbReference>
<evidence type="ECO:0000256" key="7">
    <source>
        <dbReference type="SAM" id="MobiDB-lite"/>
    </source>
</evidence>
<keyword evidence="6" id="KW-0539">Nucleus</keyword>
<dbReference type="InterPro" id="IPR018996">
    <property type="entry name" value="Man1/Src1-like_C"/>
</dbReference>
<reference evidence="10" key="1">
    <citation type="journal article" date="2020" name="Fungal Divers.">
        <title>Resolving the Mortierellaceae phylogeny through synthesis of multi-gene phylogenetics and phylogenomics.</title>
        <authorList>
            <person name="Vandepol N."/>
            <person name="Liber J."/>
            <person name="Desiro A."/>
            <person name="Na H."/>
            <person name="Kennedy M."/>
            <person name="Barry K."/>
            <person name="Grigoriev I.V."/>
            <person name="Miller A.N."/>
            <person name="O'Donnell K."/>
            <person name="Stajich J.E."/>
            <person name="Bonito G."/>
        </authorList>
    </citation>
    <scope>NUCLEOTIDE SEQUENCE</scope>
    <source>
        <strain evidence="10">NVP1</strain>
    </source>
</reference>
<keyword evidence="4 8" id="KW-1133">Transmembrane helix</keyword>
<dbReference type="AlphaFoldDB" id="A0A9P5SGK4"/>
<feature type="domain" description="Man1/Src1-like C-terminal" evidence="9">
    <location>
        <begin position="306"/>
        <end position="623"/>
    </location>
</feature>
<keyword evidence="5 8" id="KW-0472">Membrane</keyword>
<feature type="compositionally biased region" description="Basic residues" evidence="7">
    <location>
        <begin position="163"/>
        <end position="178"/>
    </location>
</feature>
<keyword evidence="3 8" id="KW-0812">Transmembrane</keyword>
<feature type="region of interest" description="Disordered" evidence="7">
    <location>
        <begin position="89"/>
        <end position="229"/>
    </location>
</feature>
<evidence type="ECO:0000256" key="2">
    <source>
        <dbReference type="ARBA" id="ARBA00022553"/>
    </source>
</evidence>
<keyword evidence="11" id="KW-1185">Reference proteome</keyword>
<keyword evidence="2" id="KW-0597">Phosphoprotein</keyword>
<feature type="transmembrane region" description="Helical" evidence="8">
    <location>
        <begin position="297"/>
        <end position="317"/>
    </location>
</feature>
<dbReference type="PANTHER" id="PTHR47808:SF2">
    <property type="entry name" value="LEM DOMAIN-CONTAINING PROTEIN 2"/>
    <property type="match status" value="1"/>
</dbReference>
<sequence>MPPQELPKYLRPDFDPWSIKMDLIRDILIQHGIKPPTGAVRKQELVDMFNLHIKPQVAKLREAHENIVPSEEGIIKVPKGKGTILKLYDGDNDDSDSFPPRSAKATRPKSVGQPVVEIPPPVKARRSNSRVVADKSDTESKDTRGRKPRKSGLESDTDDTRKSASRSRKKSVDKKKAKKSDNFSDENPFQSGNDSERTRSKSRDSSSRTRSSSRSRSKKAVKVPARAPEFKVPEQPAFYRFMRTPTGHSEKSSGSSTYQSTPSLRTRSKKVEVDLPKPKALHITAEDDSILDKDWGLYFRLIGCALAVISLAYGVWYRNTRFQIGFCPASEQGVNQSGNWLYPSCIPCPDHALCLTPDSEPICSPEYLLKPHILSFGNLLPLSPVCVLDRAKEYQSFQIADAAEKWVHEQAGKEECSFYRVSPKVKLARQQIPEEELRKHVEQAKEAKVSDEEFQEYWEMALRELRRRSDKVVFEANEDGKTIRSLKPRKTISCRLRQALVGWILKFKAIFTGIVLSAIALAVVQYKVAKRQKKQKIINGLVANVLSKLSTQAHYYYVDPVLHPDPFLPQLHLRDALLANVHSPTERQEIWAQVEKIVEKNSNVRLGSQEVRGEPHRTWEWVGASGVLDDRSYDAVGDNVVRGGSSSYAHGVPAVPTRTGPHGSFFCMRRQDSEFMNPLNPMYPSLSQEYNSYERD</sequence>
<gene>
    <name evidence="10" type="primary">SRC1</name>
    <name evidence="10" type="ORF">BG006_007978</name>
</gene>
<organism evidence="10 11">
    <name type="scientific">Podila minutissima</name>
    <dbReference type="NCBI Taxonomy" id="64525"/>
    <lineage>
        <taxon>Eukaryota</taxon>
        <taxon>Fungi</taxon>
        <taxon>Fungi incertae sedis</taxon>
        <taxon>Mucoromycota</taxon>
        <taxon>Mortierellomycotina</taxon>
        <taxon>Mortierellomycetes</taxon>
        <taxon>Mortierellales</taxon>
        <taxon>Mortierellaceae</taxon>
        <taxon>Podila</taxon>
    </lineage>
</organism>
<dbReference type="InterPro" id="IPR041885">
    <property type="entry name" value="MAN1_winged_helix_dom"/>
</dbReference>
<dbReference type="GO" id="GO:0071763">
    <property type="term" value="P:nuclear membrane organization"/>
    <property type="evidence" value="ECO:0007669"/>
    <property type="project" value="TreeGrafter"/>
</dbReference>
<evidence type="ECO:0000256" key="6">
    <source>
        <dbReference type="ARBA" id="ARBA00023242"/>
    </source>
</evidence>
<evidence type="ECO:0000256" key="4">
    <source>
        <dbReference type="ARBA" id="ARBA00022989"/>
    </source>
</evidence>
<dbReference type="InterPro" id="IPR044780">
    <property type="entry name" value="Heh2/Src1"/>
</dbReference>
<proteinExistence type="predicted"/>
<dbReference type="Proteomes" id="UP000696485">
    <property type="component" value="Unassembled WGS sequence"/>
</dbReference>
<feature type="compositionally biased region" description="Basic and acidic residues" evidence="7">
    <location>
        <begin position="194"/>
        <end position="207"/>
    </location>
</feature>
<evidence type="ECO:0000259" key="9">
    <source>
        <dbReference type="Pfam" id="PF09402"/>
    </source>
</evidence>
<dbReference type="GO" id="GO:0003682">
    <property type="term" value="F:chromatin binding"/>
    <property type="evidence" value="ECO:0007669"/>
    <property type="project" value="InterPro"/>
</dbReference>
<evidence type="ECO:0000256" key="5">
    <source>
        <dbReference type="ARBA" id="ARBA00023136"/>
    </source>
</evidence>
<dbReference type="GO" id="GO:0005783">
    <property type="term" value="C:endoplasmic reticulum"/>
    <property type="evidence" value="ECO:0007669"/>
    <property type="project" value="TreeGrafter"/>
</dbReference>
<evidence type="ECO:0000256" key="3">
    <source>
        <dbReference type="ARBA" id="ARBA00022692"/>
    </source>
</evidence>
<dbReference type="Gene3D" id="1.10.10.1180">
    <property type="entry name" value="MAN1, winged-helix domain"/>
    <property type="match status" value="1"/>
</dbReference>
<comment type="caution">
    <text evidence="10">The sequence shown here is derived from an EMBL/GenBank/DDBJ whole genome shotgun (WGS) entry which is preliminary data.</text>
</comment>
<feature type="transmembrane region" description="Helical" evidence="8">
    <location>
        <begin position="500"/>
        <end position="524"/>
    </location>
</feature>
<dbReference type="EMBL" id="JAAAUY010000521">
    <property type="protein sequence ID" value="KAF9328912.1"/>
    <property type="molecule type" value="Genomic_DNA"/>
</dbReference>
<protein>
    <submittedName>
        <fullName evidence="10">Inner nuclear membrane protein enriched at telomere/subtelomere region</fullName>
    </submittedName>
</protein>
<name>A0A9P5SGK4_9FUNG</name>
<comment type="subcellular location">
    <subcellularLocation>
        <location evidence="1">Nucleus inner membrane</location>
    </subcellularLocation>
</comment>
<evidence type="ECO:0000256" key="1">
    <source>
        <dbReference type="ARBA" id="ARBA00004540"/>
    </source>
</evidence>
<feature type="compositionally biased region" description="Basic and acidic residues" evidence="7">
    <location>
        <begin position="132"/>
        <end position="145"/>
    </location>
</feature>
<evidence type="ECO:0000256" key="8">
    <source>
        <dbReference type="SAM" id="Phobius"/>
    </source>
</evidence>
<feature type="compositionally biased region" description="Basic residues" evidence="7">
    <location>
        <begin position="211"/>
        <end position="221"/>
    </location>
</feature>
<evidence type="ECO:0000313" key="11">
    <source>
        <dbReference type="Proteomes" id="UP000696485"/>
    </source>
</evidence>